<dbReference type="PANTHER" id="PTHR43301:SF3">
    <property type="entry name" value="ARABINAN ENDO-1,5-ALPHA-L-ARABINOSIDASE A-RELATED"/>
    <property type="match status" value="1"/>
</dbReference>
<dbReference type="Gene3D" id="2.115.10.20">
    <property type="entry name" value="Glycosyl hydrolase domain, family 43"/>
    <property type="match status" value="1"/>
</dbReference>
<dbReference type="OrthoDB" id="9758923at2"/>
<reference evidence="2 4" key="2">
    <citation type="submission" date="2020-10" db="EMBL/GenBank/DDBJ databases">
        <title>Genome sequencing of Bifidobacterium eulemuris_DSMZ_100216.</title>
        <authorList>
            <person name="Kim J."/>
        </authorList>
    </citation>
    <scope>NUCLEOTIDE SEQUENCE [LARGE SCALE GENOMIC DNA]</scope>
    <source>
        <strain evidence="2 4">DSM 100216</strain>
    </source>
</reference>
<dbReference type="AlphaFoldDB" id="A0A261G3D2"/>
<keyword evidence="1" id="KW-0624">Polysaccharide degradation</keyword>
<dbReference type="RefSeq" id="WP_094637353.1">
    <property type="nucleotide sequence ID" value="NZ_CP062938.1"/>
</dbReference>
<keyword evidence="4" id="KW-1185">Reference proteome</keyword>
<organism evidence="1 3">
    <name type="scientific">Bifidobacterium eulemuris</name>
    <dbReference type="NCBI Taxonomy" id="1765219"/>
    <lineage>
        <taxon>Bacteria</taxon>
        <taxon>Bacillati</taxon>
        <taxon>Actinomycetota</taxon>
        <taxon>Actinomycetes</taxon>
        <taxon>Bifidobacteriales</taxon>
        <taxon>Bifidobacteriaceae</taxon>
        <taxon>Bifidobacterium</taxon>
    </lineage>
</organism>
<keyword evidence="1" id="KW-0858">Xylan degradation</keyword>
<proteinExistence type="predicted"/>
<evidence type="ECO:0000313" key="4">
    <source>
        <dbReference type="Proteomes" id="UP000593943"/>
    </source>
</evidence>
<dbReference type="SUPFAM" id="SSF75005">
    <property type="entry name" value="Arabinanase/levansucrase/invertase"/>
    <property type="match status" value="1"/>
</dbReference>
<dbReference type="GO" id="GO:0016798">
    <property type="term" value="F:hydrolase activity, acting on glycosyl bonds"/>
    <property type="evidence" value="ECO:0007669"/>
    <property type="project" value="UniProtKB-KW"/>
</dbReference>
<keyword evidence="1" id="KW-0119">Carbohydrate metabolism</keyword>
<name>A0A261G3D2_9BIFI</name>
<dbReference type="InterPro" id="IPR050727">
    <property type="entry name" value="GH43_arabinanases"/>
</dbReference>
<dbReference type="GO" id="GO:0045493">
    <property type="term" value="P:xylan catabolic process"/>
    <property type="evidence" value="ECO:0007669"/>
    <property type="project" value="UniProtKB-KW"/>
</dbReference>
<dbReference type="EMBL" id="MWWZ01000010">
    <property type="protein sequence ID" value="OZG65931.1"/>
    <property type="molecule type" value="Genomic_DNA"/>
</dbReference>
<keyword evidence="1" id="KW-0378">Hydrolase</keyword>
<dbReference type="Proteomes" id="UP000593943">
    <property type="component" value="Chromosome"/>
</dbReference>
<protein>
    <submittedName>
        <fullName evidence="1">1,4-beta-xylanase</fullName>
    </submittedName>
    <submittedName>
        <fullName evidence="2">Glycoside hydrolase family 43 protein</fullName>
    </submittedName>
</protein>
<dbReference type="EMBL" id="CP062938">
    <property type="protein sequence ID" value="QOL31997.1"/>
    <property type="molecule type" value="Genomic_DNA"/>
</dbReference>
<accession>A0A261G3D2</accession>
<evidence type="ECO:0000313" key="1">
    <source>
        <dbReference type="EMBL" id="OZG65931.1"/>
    </source>
</evidence>
<gene>
    <name evidence="2" type="ORF">BE0216_05595</name>
    <name evidence="1" type="ORF">BEUL_1829</name>
</gene>
<dbReference type="InterPro" id="IPR023296">
    <property type="entry name" value="Glyco_hydro_beta-prop_sf"/>
</dbReference>
<dbReference type="PANTHER" id="PTHR43301">
    <property type="entry name" value="ARABINAN ENDO-1,5-ALPHA-L-ARABINOSIDASE"/>
    <property type="match status" value="1"/>
</dbReference>
<evidence type="ECO:0000313" key="2">
    <source>
        <dbReference type="EMBL" id="QOL31997.1"/>
    </source>
</evidence>
<dbReference type="CDD" id="cd08983">
    <property type="entry name" value="GH43_Bt3655-like"/>
    <property type="match status" value="1"/>
</dbReference>
<dbReference type="Proteomes" id="UP000216057">
    <property type="component" value="Unassembled WGS sequence"/>
</dbReference>
<dbReference type="KEGG" id="beu:BE0216_05595"/>
<keyword evidence="1" id="KW-0326">Glycosidase</keyword>
<reference evidence="1 3" key="1">
    <citation type="journal article" date="2017" name="BMC Genomics">
        <title>Comparative genomic and phylogenomic analyses of the Bifidobacteriaceae family.</title>
        <authorList>
            <person name="Lugli G.A."/>
            <person name="Milani C."/>
            <person name="Turroni F."/>
            <person name="Duranti S."/>
            <person name="Mancabelli L."/>
            <person name="Mangifesta M."/>
            <person name="Ferrario C."/>
            <person name="Modesto M."/>
            <person name="Mattarelli P."/>
            <person name="Jiri K."/>
            <person name="van Sinderen D."/>
            <person name="Ventura M."/>
        </authorList>
    </citation>
    <scope>NUCLEOTIDE SEQUENCE [LARGE SCALE GENOMIC DNA]</scope>
    <source>
        <strain evidence="1 3">DSM 100216</strain>
    </source>
</reference>
<sequence length="386" mass="43775">MTDAVSACNIPQPQPPADPYGYLLVHFLEDDKGYAERIYLDVSQGDNPERWHPLNGGAPILTSNLGTTGVRDPYLVRDPETGTVYIIATDLRVFGGDDIVLEQDLQGCDPDEQDWESYWSIKWTHWSHHGSTKLIVWKSEDLVHWSEPWELDVSRRPDGGKEELGMAWAPECLWVPDYHPQGHVGGRGAFVVYWSSRLFDSSDPDHSDASAYDRVMWGATRDFTNETFEFGGTFIDRGHNTIDTTMLQRRLPDGKIRTYRATKDNGPRPGIWLDATDARRWWEDDAEWTVLQENIGVEYVPDRDPSGVEGPALFASHSDDKVYLYVDVIPSIGYRPMVAVDPDKGFEYLETPDFVMAPHTKHGGVLSLTKAEYDRLRDNDGRIGVE</sequence>
<evidence type="ECO:0000313" key="3">
    <source>
        <dbReference type="Proteomes" id="UP000216057"/>
    </source>
</evidence>